<dbReference type="EMBL" id="GL883090">
    <property type="protein sequence ID" value="EGG12638.1"/>
    <property type="molecule type" value="Genomic_DNA"/>
</dbReference>
<keyword evidence="2" id="KW-1185">Reference proteome</keyword>
<dbReference type="InParanoid" id="F4R3J4"/>
<sequence length="237" mass="26965">MDTESGLLSDCKGSLADDLLILSFISDKKKYRSPSQKRGRKKLKADQVEIRIAIKKTKIIACWVHHPNTPTPSSDQTLDMNRAEKRAHIRAEFKQKIRDRFGLPRDATFIFRTEHGKQKHLSLTFGTVVLLNKYGTKLLAVVRFNKRQYTGKRLNTGKLKCELVPECAKLFENFNNSIMTLYQHGTARYRCVTNGAAEALKHMKSGQMFVMGFRGGYRQKKYGGPYALNPTTAHLVA</sequence>
<dbReference type="AlphaFoldDB" id="F4R3J4"/>
<name>F4R3J4_MELLP</name>
<proteinExistence type="predicted"/>
<organism evidence="2">
    <name type="scientific">Melampsora larici-populina (strain 98AG31 / pathotype 3-4-7)</name>
    <name type="common">Poplar leaf rust fungus</name>
    <dbReference type="NCBI Taxonomy" id="747676"/>
    <lineage>
        <taxon>Eukaryota</taxon>
        <taxon>Fungi</taxon>
        <taxon>Dikarya</taxon>
        <taxon>Basidiomycota</taxon>
        <taxon>Pucciniomycotina</taxon>
        <taxon>Pucciniomycetes</taxon>
        <taxon>Pucciniales</taxon>
        <taxon>Melampsoraceae</taxon>
        <taxon>Melampsora</taxon>
    </lineage>
</organism>
<gene>
    <name evidence="1" type="ORF">MELLADRAFT_86826</name>
</gene>
<dbReference type="RefSeq" id="XP_007403576.1">
    <property type="nucleotide sequence ID" value="XM_007403514.1"/>
</dbReference>
<dbReference type="KEGG" id="mlr:MELLADRAFT_86826"/>
<evidence type="ECO:0000313" key="1">
    <source>
        <dbReference type="EMBL" id="EGG12638.1"/>
    </source>
</evidence>
<dbReference type="HOGENOM" id="CLU_1170851_0_0_1"/>
<protein>
    <submittedName>
        <fullName evidence="1">Uncharacterized protein</fullName>
    </submittedName>
</protein>
<accession>F4R3J4</accession>
<dbReference type="Proteomes" id="UP000001072">
    <property type="component" value="Unassembled WGS sequence"/>
</dbReference>
<dbReference type="VEuPathDB" id="FungiDB:MELLADRAFT_86826"/>
<dbReference type="GeneID" id="18934312"/>
<reference evidence="2" key="1">
    <citation type="journal article" date="2011" name="Proc. Natl. Acad. Sci. U.S.A.">
        <title>Obligate biotrophy features unraveled by the genomic analysis of rust fungi.</title>
        <authorList>
            <person name="Duplessis S."/>
            <person name="Cuomo C.A."/>
            <person name="Lin Y.-C."/>
            <person name="Aerts A."/>
            <person name="Tisserant E."/>
            <person name="Veneault-Fourrey C."/>
            <person name="Joly D.L."/>
            <person name="Hacquard S."/>
            <person name="Amselem J."/>
            <person name="Cantarel B.L."/>
            <person name="Chiu R."/>
            <person name="Coutinho P.M."/>
            <person name="Feau N."/>
            <person name="Field M."/>
            <person name="Frey P."/>
            <person name="Gelhaye E."/>
            <person name="Goldberg J."/>
            <person name="Grabherr M.G."/>
            <person name="Kodira C.D."/>
            <person name="Kohler A."/>
            <person name="Kuees U."/>
            <person name="Lindquist E.A."/>
            <person name="Lucas S.M."/>
            <person name="Mago R."/>
            <person name="Mauceli E."/>
            <person name="Morin E."/>
            <person name="Murat C."/>
            <person name="Pangilinan J.L."/>
            <person name="Park R."/>
            <person name="Pearson M."/>
            <person name="Quesneville H."/>
            <person name="Rouhier N."/>
            <person name="Sakthikumar S."/>
            <person name="Salamov A.A."/>
            <person name="Schmutz J."/>
            <person name="Selles B."/>
            <person name="Shapiro H."/>
            <person name="Tanguay P."/>
            <person name="Tuskan G.A."/>
            <person name="Henrissat B."/>
            <person name="Van de Peer Y."/>
            <person name="Rouze P."/>
            <person name="Ellis J.G."/>
            <person name="Dodds P.N."/>
            <person name="Schein J.E."/>
            <person name="Zhong S."/>
            <person name="Hamelin R.C."/>
            <person name="Grigoriev I.V."/>
            <person name="Szabo L.J."/>
            <person name="Martin F."/>
        </authorList>
    </citation>
    <scope>NUCLEOTIDE SEQUENCE [LARGE SCALE GENOMIC DNA]</scope>
    <source>
        <strain evidence="2">98AG31 / pathotype 3-4-7</strain>
    </source>
</reference>
<evidence type="ECO:0000313" key="2">
    <source>
        <dbReference type="Proteomes" id="UP000001072"/>
    </source>
</evidence>